<name>A0A0P1IA53_9RHOB</name>
<keyword evidence="1" id="KW-0808">Transferase</keyword>
<keyword evidence="2" id="KW-1185">Reference proteome</keyword>
<dbReference type="OrthoDB" id="288532at2"/>
<dbReference type="InterPro" id="IPR005331">
    <property type="entry name" value="Sulfotransferase"/>
</dbReference>
<reference evidence="2" key="1">
    <citation type="submission" date="2015-09" db="EMBL/GenBank/DDBJ databases">
        <authorList>
            <person name="Rodrigo-Torres L."/>
            <person name="Arahal D.R."/>
        </authorList>
    </citation>
    <scope>NUCLEOTIDE SEQUENCE [LARGE SCALE GENOMIC DNA]</scope>
    <source>
        <strain evidence="2">CECT 5091</strain>
    </source>
</reference>
<dbReference type="RefSeq" id="WP_058281903.1">
    <property type="nucleotide sequence ID" value="NZ_CYUD01000006.1"/>
</dbReference>
<dbReference type="InterPro" id="IPR027417">
    <property type="entry name" value="P-loop_NTPase"/>
</dbReference>
<gene>
    <name evidence="1" type="ORF">RUE5091_02178</name>
</gene>
<sequence length="234" mass="27280">MVLVCHKHKFIYLKTTKTAGTSTEKVLQPLCEKPGLGELKNGQVRISRYGIVGARGPGRAEPHPDWQFWRKHKHPWRNHMPAWKVKENLGAETFDAYTKIANVRDPFDRAVSQFHFMKHQKNLPSEDPKMELEQFRSFVLSELWSIDWDIVSIDNMLVVDRFVRKEHLVTDLSSLFADFGLPEDSFNLGHDKSMKDRRKGIPVPDYYDSETIDTVRRKMAWVFSNLGYPDSPQH</sequence>
<accession>A0A0P1IA53</accession>
<organism evidence="1 2">
    <name type="scientific">Ruegeria denitrificans</name>
    <dbReference type="NCBI Taxonomy" id="1715692"/>
    <lineage>
        <taxon>Bacteria</taxon>
        <taxon>Pseudomonadati</taxon>
        <taxon>Pseudomonadota</taxon>
        <taxon>Alphaproteobacteria</taxon>
        <taxon>Rhodobacterales</taxon>
        <taxon>Roseobacteraceae</taxon>
        <taxon>Ruegeria</taxon>
    </lineage>
</organism>
<proteinExistence type="predicted"/>
<protein>
    <submittedName>
        <fullName evidence="1">Sulfotransferase family protein</fullName>
    </submittedName>
</protein>
<dbReference type="GO" id="GO:0016020">
    <property type="term" value="C:membrane"/>
    <property type="evidence" value="ECO:0007669"/>
    <property type="project" value="InterPro"/>
</dbReference>
<dbReference type="GO" id="GO:0008146">
    <property type="term" value="F:sulfotransferase activity"/>
    <property type="evidence" value="ECO:0007669"/>
    <property type="project" value="InterPro"/>
</dbReference>
<dbReference type="Proteomes" id="UP000051260">
    <property type="component" value="Unassembled WGS sequence"/>
</dbReference>
<evidence type="ECO:0000313" key="2">
    <source>
        <dbReference type="Proteomes" id="UP000051260"/>
    </source>
</evidence>
<dbReference type="AlphaFoldDB" id="A0A0P1IA53"/>
<dbReference type="Gene3D" id="3.40.50.300">
    <property type="entry name" value="P-loop containing nucleotide triphosphate hydrolases"/>
    <property type="match status" value="1"/>
</dbReference>
<dbReference type="SUPFAM" id="SSF52540">
    <property type="entry name" value="P-loop containing nucleoside triphosphate hydrolases"/>
    <property type="match status" value="1"/>
</dbReference>
<dbReference type="Pfam" id="PF03567">
    <property type="entry name" value="Sulfotransfer_2"/>
    <property type="match status" value="1"/>
</dbReference>
<evidence type="ECO:0000313" key="1">
    <source>
        <dbReference type="EMBL" id="CUK00842.1"/>
    </source>
</evidence>
<dbReference type="STRING" id="1715692.RUE5091_02178"/>
<dbReference type="EMBL" id="CYUD01000006">
    <property type="protein sequence ID" value="CUK00842.1"/>
    <property type="molecule type" value="Genomic_DNA"/>
</dbReference>